<reference evidence="3 4" key="1">
    <citation type="submission" date="2021-01" db="EMBL/GenBank/DDBJ databases">
        <title>Draft Genome Sequence and Polyhydroxyalkanoate Biosynthetic Potential of Jeongeupia naejangsanensis Type Strain DSM 24253.</title>
        <authorList>
            <person name="Turrini P."/>
            <person name="Artuso I."/>
            <person name="Lugli G.A."/>
            <person name="Frangipani E."/>
            <person name="Ventura M."/>
            <person name="Visca P."/>
        </authorList>
    </citation>
    <scope>NUCLEOTIDE SEQUENCE [LARGE SCALE GENOMIC DNA]</scope>
    <source>
        <strain evidence="3 4">DSM 24253</strain>
    </source>
</reference>
<sequence length="80" mass="8972">MPTPSNQPADNQPADNQHLPGFPADDPPPEPPFEPALEECCGSGCEPCIFDTYAEALHAYRRERAAWLQRHPEFKDLPSR</sequence>
<evidence type="ECO:0000313" key="4">
    <source>
        <dbReference type="Proteomes" id="UP000809431"/>
    </source>
</evidence>
<evidence type="ECO:0000256" key="1">
    <source>
        <dbReference type="SAM" id="MobiDB-lite"/>
    </source>
</evidence>
<gene>
    <name evidence="3" type="ORF">JMJ54_04865</name>
</gene>
<accession>A0ABS2BHR4</accession>
<dbReference type="EMBL" id="JAESND010000001">
    <property type="protein sequence ID" value="MBM3115154.1"/>
    <property type="molecule type" value="Genomic_DNA"/>
</dbReference>
<protein>
    <recommendedName>
        <fullName evidence="2">Oxidoreductase-like domain-containing protein</fullName>
    </recommendedName>
</protein>
<organism evidence="3 4">
    <name type="scientific">Jeongeupia naejangsanensis</name>
    <dbReference type="NCBI Taxonomy" id="613195"/>
    <lineage>
        <taxon>Bacteria</taxon>
        <taxon>Pseudomonadati</taxon>
        <taxon>Pseudomonadota</taxon>
        <taxon>Betaproteobacteria</taxon>
        <taxon>Neisseriales</taxon>
        <taxon>Chitinibacteraceae</taxon>
        <taxon>Jeongeupia</taxon>
    </lineage>
</organism>
<dbReference type="Pfam" id="PF09791">
    <property type="entry name" value="Oxidored-like"/>
    <property type="match status" value="1"/>
</dbReference>
<feature type="domain" description="Oxidoreductase-like" evidence="2">
    <location>
        <begin position="29"/>
        <end position="67"/>
    </location>
</feature>
<feature type="compositionally biased region" description="Polar residues" evidence="1">
    <location>
        <begin position="1"/>
        <end position="15"/>
    </location>
</feature>
<feature type="compositionally biased region" description="Pro residues" evidence="1">
    <location>
        <begin position="25"/>
        <end position="34"/>
    </location>
</feature>
<name>A0ABS2BHR4_9NEIS</name>
<proteinExistence type="predicted"/>
<keyword evidence="4" id="KW-1185">Reference proteome</keyword>
<dbReference type="InterPro" id="IPR019180">
    <property type="entry name" value="Oxidoreductase-like_N"/>
</dbReference>
<evidence type="ECO:0000313" key="3">
    <source>
        <dbReference type="EMBL" id="MBM3115154.1"/>
    </source>
</evidence>
<feature type="region of interest" description="Disordered" evidence="1">
    <location>
        <begin position="1"/>
        <end position="36"/>
    </location>
</feature>
<comment type="caution">
    <text evidence="3">The sequence shown here is derived from an EMBL/GenBank/DDBJ whole genome shotgun (WGS) entry which is preliminary data.</text>
</comment>
<evidence type="ECO:0000259" key="2">
    <source>
        <dbReference type="Pfam" id="PF09791"/>
    </source>
</evidence>
<dbReference type="RefSeq" id="WP_203536798.1">
    <property type="nucleotide sequence ID" value="NZ_JAESND010000001.1"/>
</dbReference>
<dbReference type="Proteomes" id="UP000809431">
    <property type="component" value="Unassembled WGS sequence"/>
</dbReference>